<dbReference type="KEGG" id="vg:30523115"/>
<evidence type="ECO:0000313" key="2">
    <source>
        <dbReference type="Proteomes" id="UP000201465"/>
    </source>
</evidence>
<accession>A0A1M7XU72</accession>
<protein>
    <submittedName>
        <fullName evidence="1">Uncharacterized protein</fullName>
    </submittedName>
</protein>
<keyword evidence="2" id="KW-1185">Reference proteome</keyword>
<dbReference type="RefSeq" id="YP_009329107.1">
    <property type="nucleotide sequence ID" value="NC_032108.1"/>
</dbReference>
<name>A0A1M7XU72_9VIRU</name>
<dbReference type="Proteomes" id="UP000201465">
    <property type="component" value="Segment"/>
</dbReference>
<reference evidence="1 2" key="1">
    <citation type="submission" date="2016-11" db="EMBL/GenBank/DDBJ databases">
        <authorList>
            <consortium name="Urmite Genomes"/>
        </authorList>
    </citation>
    <scope>NUCLEOTIDE SEQUENCE [LARGE SCALE GENOMIC DNA]</scope>
    <source>
        <strain evidence="1 2">A11</strain>
    </source>
</reference>
<evidence type="ECO:0000313" key="1">
    <source>
        <dbReference type="EMBL" id="SHO33235.1"/>
    </source>
</evidence>
<organism evidence="1 2">
    <name type="scientific">Cedratvirus A11</name>
    <dbReference type="NCBI Taxonomy" id="1903266"/>
    <lineage>
        <taxon>Viruses</taxon>
        <taxon>Pithoviruses</taxon>
        <taxon>Orthocedratvirinae</taxon>
        <taxon>Alphacedratvirus</taxon>
        <taxon>Alphacedratvirus aljazairmassiliense</taxon>
    </lineage>
</organism>
<dbReference type="EMBL" id="LT671577">
    <property type="protein sequence ID" value="SHO33235.1"/>
    <property type="molecule type" value="Genomic_DNA"/>
</dbReference>
<sequence>MQSLANLSLSKFSYEQLYNMCFAPGSSFTSAFDCNWDVWRDKAQADFGISPQFFDLVRSFSSNGIRSLSGPQRYLQVASYVKLSPLSTVRVHDDGRIEGVYETIKGFEMARARGDDEALLFFGRRATEQGKGDYYQRRAVQRANHPRRSIDDDSDLGELKWAVLTGDLSTLDDMIHDFFDLPVGFRISDIPRRRFWEPVLELDLPLANWRDEYQQKELFENALESGDMRIIDFFMSVFRNRNLYKWARKRYFGWGLFLKGQPEDAYAFTLRFADRILQEGFEHELDYMVELPLYFLDFSKEENQAFLPIEAYGNIPYLTVLLPLLNPKKLDTPRILQDLINKRGEYPLSVKLVRERMKEL</sequence>
<dbReference type="GeneID" id="30523115"/>
<proteinExistence type="predicted"/>
<gene>
    <name evidence="1" type="ORF">BQ3484_167</name>
</gene>